<evidence type="ECO:0000313" key="2">
    <source>
        <dbReference type="EMBL" id="POG75013.1"/>
    </source>
</evidence>
<feature type="transmembrane region" description="Helical" evidence="1">
    <location>
        <begin position="34"/>
        <end position="52"/>
    </location>
</feature>
<name>A0A2P4QBK6_RHIID</name>
<keyword evidence="1" id="KW-0472">Membrane</keyword>
<dbReference type="EMBL" id="AUPC02000065">
    <property type="protein sequence ID" value="POG75013.1"/>
    <property type="molecule type" value="Genomic_DNA"/>
</dbReference>
<protein>
    <submittedName>
        <fullName evidence="2">Uncharacterized protein</fullName>
    </submittedName>
</protein>
<evidence type="ECO:0000256" key="1">
    <source>
        <dbReference type="SAM" id="Phobius"/>
    </source>
</evidence>
<gene>
    <name evidence="2" type="ORF">GLOIN_2v1569750</name>
</gene>
<evidence type="ECO:0000313" key="3">
    <source>
        <dbReference type="Proteomes" id="UP000018888"/>
    </source>
</evidence>
<reference evidence="2 3" key="2">
    <citation type="journal article" date="2018" name="New Phytol.">
        <title>High intraspecific genome diversity in the model arbuscular mycorrhizal symbiont Rhizophagus irregularis.</title>
        <authorList>
            <person name="Chen E.C.H."/>
            <person name="Morin E."/>
            <person name="Beaudet D."/>
            <person name="Noel J."/>
            <person name="Yildirir G."/>
            <person name="Ndikumana S."/>
            <person name="Charron P."/>
            <person name="St-Onge C."/>
            <person name="Giorgi J."/>
            <person name="Kruger M."/>
            <person name="Marton T."/>
            <person name="Ropars J."/>
            <person name="Grigoriev I.V."/>
            <person name="Hainaut M."/>
            <person name="Henrissat B."/>
            <person name="Roux C."/>
            <person name="Martin F."/>
            <person name="Corradi N."/>
        </authorList>
    </citation>
    <scope>NUCLEOTIDE SEQUENCE [LARGE SCALE GENOMIC DNA]</scope>
    <source>
        <strain evidence="2 3">DAOM 197198</strain>
    </source>
</reference>
<comment type="caution">
    <text evidence="2">The sequence shown here is derived from an EMBL/GenBank/DDBJ whole genome shotgun (WGS) entry which is preliminary data.</text>
</comment>
<sequence>MMWKNKYWNAISRTNISILDMPSVIKKSYITYKFYNFLLYIILYLIVVFNLIGMSNSLSLLKGTYGVVDLLVGISIIVTNFLSLFTLTLSLIIVRYFIYLICKTTRRCHVIVIIYNLFFCFKKGICMSIT</sequence>
<keyword evidence="1" id="KW-1133">Transmembrane helix</keyword>
<dbReference type="AlphaFoldDB" id="A0A2P4QBK6"/>
<organism evidence="2 3">
    <name type="scientific">Rhizophagus irregularis (strain DAOM 181602 / DAOM 197198 / MUCL 43194)</name>
    <name type="common">Arbuscular mycorrhizal fungus</name>
    <name type="synonym">Glomus intraradices</name>
    <dbReference type="NCBI Taxonomy" id="747089"/>
    <lineage>
        <taxon>Eukaryota</taxon>
        <taxon>Fungi</taxon>
        <taxon>Fungi incertae sedis</taxon>
        <taxon>Mucoromycota</taxon>
        <taxon>Glomeromycotina</taxon>
        <taxon>Glomeromycetes</taxon>
        <taxon>Glomerales</taxon>
        <taxon>Glomeraceae</taxon>
        <taxon>Rhizophagus</taxon>
    </lineage>
</organism>
<keyword evidence="3" id="KW-1185">Reference proteome</keyword>
<reference evidence="2 3" key="1">
    <citation type="journal article" date="2013" name="Proc. Natl. Acad. Sci. U.S.A.">
        <title>Genome of an arbuscular mycorrhizal fungus provides insight into the oldest plant symbiosis.</title>
        <authorList>
            <person name="Tisserant E."/>
            <person name="Malbreil M."/>
            <person name="Kuo A."/>
            <person name="Kohler A."/>
            <person name="Symeonidi A."/>
            <person name="Balestrini R."/>
            <person name="Charron P."/>
            <person name="Duensing N."/>
            <person name="Frei Dit Frey N."/>
            <person name="Gianinazzi-Pearson V."/>
            <person name="Gilbert L.B."/>
            <person name="Handa Y."/>
            <person name="Herr J.R."/>
            <person name="Hijri M."/>
            <person name="Koul R."/>
            <person name="Kawaguchi M."/>
            <person name="Krajinski F."/>
            <person name="Lammers P.J."/>
            <person name="Masclaux F.G."/>
            <person name="Murat C."/>
            <person name="Morin E."/>
            <person name="Ndikumana S."/>
            <person name="Pagni M."/>
            <person name="Petitpierre D."/>
            <person name="Requena N."/>
            <person name="Rosikiewicz P."/>
            <person name="Riley R."/>
            <person name="Saito K."/>
            <person name="San Clemente H."/>
            <person name="Shapiro H."/>
            <person name="van Tuinen D."/>
            <person name="Becard G."/>
            <person name="Bonfante P."/>
            <person name="Paszkowski U."/>
            <person name="Shachar-Hill Y.Y."/>
            <person name="Tuskan G.A."/>
            <person name="Young P.W."/>
            <person name="Sanders I.R."/>
            <person name="Henrissat B."/>
            <person name="Rensing S.A."/>
            <person name="Grigoriev I.V."/>
            <person name="Corradi N."/>
            <person name="Roux C."/>
            <person name="Martin F."/>
        </authorList>
    </citation>
    <scope>NUCLEOTIDE SEQUENCE [LARGE SCALE GENOMIC DNA]</scope>
    <source>
        <strain evidence="2 3">DAOM 197198</strain>
    </source>
</reference>
<feature type="transmembrane region" description="Helical" evidence="1">
    <location>
        <begin position="72"/>
        <end position="98"/>
    </location>
</feature>
<dbReference type="VEuPathDB" id="FungiDB:RhiirFUN_002321"/>
<dbReference type="Proteomes" id="UP000018888">
    <property type="component" value="Unassembled WGS sequence"/>
</dbReference>
<proteinExistence type="predicted"/>
<keyword evidence="1" id="KW-0812">Transmembrane</keyword>
<accession>A0A2P4QBK6</accession>